<reference evidence="1 2" key="1">
    <citation type="journal article" date="2019" name="Environ. Microbiol.">
        <title>Species interactions and distinct microbial communities in high Arctic permafrost affected cryosols are associated with the CH4 and CO2 gas fluxes.</title>
        <authorList>
            <person name="Altshuler I."/>
            <person name="Hamel J."/>
            <person name="Turney S."/>
            <person name="Magnuson E."/>
            <person name="Levesque R."/>
            <person name="Greer C."/>
            <person name="Whyte L.G."/>
        </authorList>
    </citation>
    <scope>NUCLEOTIDE SEQUENCE [LARGE SCALE GENOMIC DNA]</scope>
    <source>
        <strain evidence="1 2">E4</strain>
    </source>
</reference>
<proteinExistence type="predicted"/>
<name>A0A502G589_9GAMM</name>
<protein>
    <submittedName>
        <fullName evidence="1">Cellulose biosynthesis protein BcsO</fullName>
    </submittedName>
</protein>
<dbReference type="AlphaFoldDB" id="A0A502G589"/>
<gene>
    <name evidence="1" type="primary">bcsO</name>
    <name evidence="1" type="ORF">EAH77_21590</name>
</gene>
<dbReference type="Proteomes" id="UP000317663">
    <property type="component" value="Unassembled WGS sequence"/>
</dbReference>
<dbReference type="RefSeq" id="WP_140474916.1">
    <property type="nucleotide sequence ID" value="NZ_RCZD01000015.1"/>
</dbReference>
<evidence type="ECO:0000313" key="1">
    <source>
        <dbReference type="EMBL" id="TPG57019.1"/>
    </source>
</evidence>
<organism evidence="1 2">
    <name type="scientific">Ewingella americana</name>
    <dbReference type="NCBI Taxonomy" id="41202"/>
    <lineage>
        <taxon>Bacteria</taxon>
        <taxon>Pseudomonadati</taxon>
        <taxon>Pseudomonadota</taxon>
        <taxon>Gammaproteobacteria</taxon>
        <taxon>Enterobacterales</taxon>
        <taxon>Yersiniaceae</taxon>
        <taxon>Ewingella</taxon>
    </lineage>
</organism>
<sequence length="250" mass="26301">MNKYDDIKRFLEKSKTEDIDYKEISESSVGNGMTGSMNKWSLIKQVSASEEAPSALENGRTTLPTPQAISAEEFERTVTVAHDLLNTPVSTPSIAESAPINTLSAEIPATGSNLMEALRESLPPVSPPLAAPQAPTAQHSAAILHAQSVTPDSAGSLLDSVKNALPVQPPVQAPQPQPQPAYSAPAAPVNAAVAPARTQPVVAPVPVSAPPPPGAQFRQMFKQKAPLSAGAYLHRDTPLQPLLEMIASCR</sequence>
<accession>A0A502G589</accession>
<dbReference type="EMBL" id="RCZD01000015">
    <property type="protein sequence ID" value="TPG57019.1"/>
    <property type="molecule type" value="Genomic_DNA"/>
</dbReference>
<evidence type="ECO:0000313" key="2">
    <source>
        <dbReference type="Proteomes" id="UP000317663"/>
    </source>
</evidence>
<comment type="caution">
    <text evidence="1">The sequence shown here is derived from an EMBL/GenBank/DDBJ whole genome shotgun (WGS) entry which is preliminary data.</text>
</comment>
<keyword evidence="2" id="KW-1185">Reference proteome</keyword>
<dbReference type="OrthoDB" id="6434633at2"/>